<feature type="binding site" evidence="9">
    <location>
        <begin position="70"/>
        <end position="74"/>
    </location>
    <ligand>
        <name>substrate</name>
    </ligand>
</feature>
<evidence type="ECO:0000256" key="1">
    <source>
        <dbReference type="ARBA" id="ARBA00004496"/>
    </source>
</evidence>
<comment type="cofactor">
    <cofactor evidence="9">
        <name>FMN</name>
        <dbReference type="ChEBI" id="CHEBI:58210"/>
    </cofactor>
    <text evidence="9">Binds 1 FMN per subunit.</text>
</comment>
<feature type="binding site" evidence="9">
    <location>
        <position position="128"/>
    </location>
    <ligand>
        <name>FMN</name>
        <dbReference type="ChEBI" id="CHEBI:58210"/>
    </ligand>
</feature>
<comment type="similarity">
    <text evidence="3 9">Belongs to the dihydroorotate dehydrogenase family. Type 1 subfamily.</text>
</comment>
<feature type="binding site" evidence="9">
    <location>
        <position position="128"/>
    </location>
    <ligand>
        <name>substrate</name>
    </ligand>
</feature>
<feature type="binding site" evidence="9">
    <location>
        <begin position="244"/>
        <end position="245"/>
    </location>
    <ligand>
        <name>FMN</name>
        <dbReference type="ChEBI" id="CHEBI:58210"/>
    </ligand>
</feature>
<dbReference type="InterPro" id="IPR005720">
    <property type="entry name" value="Dihydroorotate_DH_cat"/>
</dbReference>
<dbReference type="EMBL" id="SHNN01000004">
    <property type="protein sequence ID" value="MCX2982749.1"/>
    <property type="molecule type" value="Genomic_DNA"/>
</dbReference>
<dbReference type="NCBIfam" id="TIGR01037">
    <property type="entry name" value="pyrD_sub1_fam"/>
    <property type="match status" value="1"/>
</dbReference>
<feature type="binding site" evidence="9">
    <location>
        <begin position="193"/>
        <end position="194"/>
    </location>
    <ligand>
        <name>substrate</name>
    </ligand>
</feature>
<dbReference type="InterPro" id="IPR012135">
    <property type="entry name" value="Dihydroorotate_DH_1_2"/>
</dbReference>
<feature type="binding site" evidence="9">
    <location>
        <position position="100"/>
    </location>
    <ligand>
        <name>FMN</name>
        <dbReference type="ChEBI" id="CHEBI:58210"/>
    </ligand>
</feature>
<dbReference type="GO" id="GO:0004589">
    <property type="term" value="F:dihydroorotate dehydrogenase (NAD+) activity"/>
    <property type="evidence" value="ECO:0007669"/>
    <property type="project" value="UniProtKB-EC"/>
</dbReference>
<dbReference type="Gene3D" id="3.20.20.70">
    <property type="entry name" value="Aldolase class I"/>
    <property type="match status" value="1"/>
</dbReference>
<feature type="binding site" evidence="9">
    <location>
        <position position="192"/>
    </location>
    <ligand>
        <name>FMN</name>
        <dbReference type="ChEBI" id="CHEBI:58210"/>
    </ligand>
</feature>
<dbReference type="SUPFAM" id="SSF51395">
    <property type="entry name" value="FMN-linked oxidoreductases"/>
    <property type="match status" value="1"/>
</dbReference>
<name>A0ABT3TKC3_9GAMM</name>
<proteinExistence type="inferred from homology"/>
<feature type="binding site" evidence="9">
    <location>
        <position position="218"/>
    </location>
    <ligand>
        <name>FMN</name>
        <dbReference type="ChEBI" id="CHEBI:58210"/>
    </ligand>
</feature>
<keyword evidence="5 9" id="KW-0285">Flavoprotein</keyword>
<dbReference type="PANTHER" id="PTHR48109">
    <property type="entry name" value="DIHYDROOROTATE DEHYDROGENASE (QUINONE), MITOCHONDRIAL-RELATED"/>
    <property type="match status" value="1"/>
</dbReference>
<keyword evidence="4 9" id="KW-0963">Cytoplasm</keyword>
<dbReference type="InterPro" id="IPR033888">
    <property type="entry name" value="DHOD_1B"/>
</dbReference>
<dbReference type="PROSITE" id="PS00911">
    <property type="entry name" value="DHODEHASE_1"/>
    <property type="match status" value="1"/>
</dbReference>
<dbReference type="InterPro" id="IPR050074">
    <property type="entry name" value="DHO_dehydrogenase"/>
</dbReference>
<feature type="domain" description="Dihydroorotate dehydrogenase catalytic" evidence="10">
    <location>
        <begin position="5"/>
        <end position="285"/>
    </location>
</feature>
<comment type="pathway">
    <text evidence="2 9">Pyrimidine metabolism; UMP biosynthesis via de novo pathway.</text>
</comment>
<keyword evidence="7 9" id="KW-0665">Pyrimidine biosynthesis</keyword>
<evidence type="ECO:0000256" key="5">
    <source>
        <dbReference type="ARBA" id="ARBA00022630"/>
    </source>
</evidence>
<dbReference type="InterPro" id="IPR024920">
    <property type="entry name" value="Dihydroorotate_DH_1"/>
</dbReference>
<feature type="active site" description="Nucleophile" evidence="9">
    <location>
        <position position="131"/>
    </location>
</feature>
<keyword evidence="8 9" id="KW-0560">Oxidoreductase</keyword>
<evidence type="ECO:0000313" key="11">
    <source>
        <dbReference type="EMBL" id="MCX2982749.1"/>
    </source>
</evidence>
<dbReference type="InterPro" id="IPR013785">
    <property type="entry name" value="Aldolase_TIM"/>
</dbReference>
<comment type="catalytic activity">
    <reaction evidence="9">
        <text>(S)-dihydroorotate + A = orotate + AH2</text>
        <dbReference type="Rhea" id="RHEA:18073"/>
        <dbReference type="ChEBI" id="CHEBI:13193"/>
        <dbReference type="ChEBI" id="CHEBI:17499"/>
        <dbReference type="ChEBI" id="CHEBI:30839"/>
        <dbReference type="ChEBI" id="CHEBI:30864"/>
    </reaction>
</comment>
<evidence type="ECO:0000256" key="8">
    <source>
        <dbReference type="ARBA" id="ARBA00023002"/>
    </source>
</evidence>
<organism evidence="11 12">
    <name type="scientific">Candidatus Litorirhabdus singularis</name>
    <dbReference type="NCBI Taxonomy" id="2518993"/>
    <lineage>
        <taxon>Bacteria</taxon>
        <taxon>Pseudomonadati</taxon>
        <taxon>Pseudomonadota</taxon>
        <taxon>Gammaproteobacteria</taxon>
        <taxon>Cellvibrionales</taxon>
        <taxon>Halieaceae</taxon>
        <taxon>Candidatus Litorirhabdus</taxon>
    </lineage>
</organism>
<feature type="binding site" evidence="9">
    <location>
        <begin position="46"/>
        <end position="47"/>
    </location>
    <ligand>
        <name>FMN</name>
        <dbReference type="ChEBI" id="CHEBI:58210"/>
    </ligand>
</feature>
<dbReference type="InterPro" id="IPR049622">
    <property type="entry name" value="Dihydroorotate_DH_I"/>
</dbReference>
<reference evidence="11" key="1">
    <citation type="submission" date="2019-02" db="EMBL/GenBank/DDBJ databases">
        <authorList>
            <person name="Li S.-H."/>
        </authorList>
    </citation>
    <scope>NUCLEOTIDE SEQUENCE</scope>
    <source>
        <strain evidence="11">IMCC14734</strain>
    </source>
</reference>
<dbReference type="HAMAP" id="MF_00224">
    <property type="entry name" value="DHO_dh_type1"/>
    <property type="match status" value="1"/>
</dbReference>
<evidence type="ECO:0000256" key="6">
    <source>
        <dbReference type="ARBA" id="ARBA00022643"/>
    </source>
</evidence>
<evidence type="ECO:0000256" key="7">
    <source>
        <dbReference type="ARBA" id="ARBA00022975"/>
    </source>
</evidence>
<comment type="subcellular location">
    <subcellularLocation>
        <location evidence="1 9">Cytoplasm</location>
    </subcellularLocation>
</comment>
<feature type="binding site" evidence="9">
    <location>
        <position position="22"/>
    </location>
    <ligand>
        <name>FMN</name>
        <dbReference type="ChEBI" id="CHEBI:58210"/>
    </ligand>
</feature>
<evidence type="ECO:0000313" key="12">
    <source>
        <dbReference type="Proteomes" id="UP001143362"/>
    </source>
</evidence>
<comment type="function">
    <text evidence="9">Catalyzes the conversion of dihydroorotate to orotate.</text>
</comment>
<evidence type="ECO:0000256" key="9">
    <source>
        <dbReference type="HAMAP-Rule" id="MF_00224"/>
    </source>
</evidence>
<dbReference type="CDD" id="cd04740">
    <property type="entry name" value="DHOD_1B_like"/>
    <property type="match status" value="1"/>
</dbReference>
<dbReference type="NCBIfam" id="NF005574">
    <property type="entry name" value="PRK07259.1"/>
    <property type="match status" value="1"/>
</dbReference>
<accession>A0ABT3TKC3</accession>
<feature type="binding site" evidence="9">
    <location>
        <begin position="266"/>
        <end position="267"/>
    </location>
    <ligand>
        <name>FMN</name>
        <dbReference type="ChEBI" id="CHEBI:58210"/>
    </ligand>
</feature>
<feature type="binding site" evidence="9">
    <location>
        <position position="46"/>
    </location>
    <ligand>
        <name>substrate</name>
    </ligand>
</feature>
<dbReference type="Pfam" id="PF01180">
    <property type="entry name" value="DHO_dh"/>
    <property type="match status" value="1"/>
</dbReference>
<dbReference type="PANTHER" id="PTHR48109:SF1">
    <property type="entry name" value="DIHYDROOROTATE DEHYDROGENASE (FUMARATE)"/>
    <property type="match status" value="1"/>
</dbReference>
<sequence>MSERLRTSLGPLTLANPFVNASGTYGYGVEYASFVDVARLGGVSVKGISLLPRPGNSPPRTCETSAGMLNSIGLANIGIDVFLAETLPQLRELGVTVIVNTFATSIEDFVELAARFDNETGIAALELNISCPNVHAGGMHFGVSGAAAAEVTGAVRAVTDLPLMVKLSPEAGDIGEVARGVESAGADMISMINTIRGMVIDVDRRRPMLGQKMGGMSGPAIKPLGVRMVYEVFQQVSIPIIGMGGIASLRDALEYLMAGATAVQVGTANYSEPGISLRLADELEAWCSERDLTVTDLVGCAQGD</sequence>
<dbReference type="InterPro" id="IPR001295">
    <property type="entry name" value="Dihydroorotate_DH_CS"/>
</dbReference>
<comment type="caution">
    <text evidence="11">The sequence shown here is derived from an EMBL/GenBank/DDBJ whole genome shotgun (WGS) entry which is preliminary data.</text>
</comment>
<feature type="binding site" evidence="9">
    <location>
        <position position="166"/>
    </location>
    <ligand>
        <name>FMN</name>
        <dbReference type="ChEBI" id="CHEBI:58210"/>
    </ligand>
</feature>
<evidence type="ECO:0000256" key="4">
    <source>
        <dbReference type="ARBA" id="ARBA00022490"/>
    </source>
</evidence>
<dbReference type="PIRSF" id="PIRSF000164">
    <property type="entry name" value="DHO_oxidase"/>
    <property type="match status" value="1"/>
</dbReference>
<evidence type="ECO:0000256" key="2">
    <source>
        <dbReference type="ARBA" id="ARBA00004725"/>
    </source>
</evidence>
<gene>
    <name evidence="9" type="primary">pyrD</name>
    <name evidence="11" type="ORF">EYC98_17945</name>
</gene>
<keyword evidence="6 9" id="KW-0288">FMN</keyword>
<evidence type="ECO:0000256" key="3">
    <source>
        <dbReference type="ARBA" id="ARBA00008008"/>
    </source>
</evidence>
<dbReference type="EC" id="1.3.-.-" evidence="9"/>
<protein>
    <recommendedName>
        <fullName evidence="9">Dihydroorotate dehydrogenase</fullName>
        <shortName evidence="9">DHOD</shortName>
        <shortName evidence="9">DHODase</shortName>
        <shortName evidence="9">DHOdehase</shortName>
        <ecNumber evidence="9">1.3.-.-</ecNumber>
    </recommendedName>
</protein>
<evidence type="ECO:0000259" key="10">
    <source>
        <dbReference type="Pfam" id="PF01180"/>
    </source>
</evidence>
<dbReference type="RefSeq" id="WP_279246779.1">
    <property type="nucleotide sequence ID" value="NZ_SHNN01000004.1"/>
</dbReference>
<keyword evidence="12" id="KW-1185">Reference proteome</keyword>
<dbReference type="Proteomes" id="UP001143362">
    <property type="component" value="Unassembled WGS sequence"/>
</dbReference>
<dbReference type="PROSITE" id="PS00912">
    <property type="entry name" value="DHODEHASE_2"/>
    <property type="match status" value="1"/>
</dbReference>